<comment type="caution">
    <text evidence="3">The sequence shown here is derived from an EMBL/GenBank/DDBJ whole genome shotgun (WGS) entry which is preliminary data.</text>
</comment>
<organism evidence="3">
    <name type="scientific">hydrocarbon metagenome</name>
    <dbReference type="NCBI Taxonomy" id="938273"/>
    <lineage>
        <taxon>unclassified sequences</taxon>
        <taxon>metagenomes</taxon>
        <taxon>ecological metagenomes</taxon>
    </lineage>
</organism>
<reference evidence="3" key="1">
    <citation type="journal article" date="2015" name="Proc. Natl. Acad. Sci. U.S.A.">
        <title>Networks of energetic and metabolic interactions define dynamics in microbial communities.</title>
        <authorList>
            <person name="Embree M."/>
            <person name="Liu J.K."/>
            <person name="Al-Bassam M.M."/>
            <person name="Zengler K."/>
        </authorList>
    </citation>
    <scope>NUCLEOTIDE SEQUENCE</scope>
</reference>
<dbReference type="CDD" id="cd00586">
    <property type="entry name" value="4HBT"/>
    <property type="match status" value="1"/>
</dbReference>
<dbReference type="PIRSF" id="PIRSF003230">
    <property type="entry name" value="YbgC"/>
    <property type="match status" value="1"/>
</dbReference>
<dbReference type="InterPro" id="IPR050563">
    <property type="entry name" value="4-hydroxybenzoyl-CoA_TE"/>
</dbReference>
<dbReference type="AlphaFoldDB" id="A0A0W8FR51"/>
<dbReference type="InterPro" id="IPR006684">
    <property type="entry name" value="YbgC/YbaW"/>
</dbReference>
<gene>
    <name evidence="3" type="ORF">ASZ90_006910</name>
</gene>
<comment type="similarity">
    <text evidence="1">Belongs to the 4-hydroxybenzoyl-CoA thioesterase family.</text>
</comment>
<evidence type="ECO:0000256" key="1">
    <source>
        <dbReference type="ARBA" id="ARBA00005953"/>
    </source>
</evidence>
<evidence type="ECO:0000256" key="2">
    <source>
        <dbReference type="ARBA" id="ARBA00022801"/>
    </source>
</evidence>
<evidence type="ECO:0000313" key="3">
    <source>
        <dbReference type="EMBL" id="KUG23249.1"/>
    </source>
</evidence>
<name>A0A0W8FR51_9ZZZZ</name>
<dbReference type="Gene3D" id="3.10.129.10">
    <property type="entry name" value="Hotdog Thioesterase"/>
    <property type="match status" value="1"/>
</dbReference>
<sequence>MKEKQKSFEVKIKVPFYDLDPMQIVWHANYLNYFEIARAALFENNGIDLYTFAEKYQLIFPIIKTSTKHVLPLRHNDEIICKATIVDAYVKLIVDFEIRKATDGKICTRGRTEQVAVKIPEMEMLFSMPEEIRRAFGF</sequence>
<keyword evidence="2" id="KW-0378">Hydrolase</keyword>
<proteinExistence type="inferred from homology"/>
<dbReference type="PANTHER" id="PTHR31793">
    <property type="entry name" value="4-HYDROXYBENZOYL-COA THIOESTERASE FAMILY MEMBER"/>
    <property type="match status" value="1"/>
</dbReference>
<dbReference type="GO" id="GO:0047617">
    <property type="term" value="F:fatty acyl-CoA hydrolase activity"/>
    <property type="evidence" value="ECO:0007669"/>
    <property type="project" value="TreeGrafter"/>
</dbReference>
<protein>
    <submittedName>
        <fullName evidence="3">4-hydroxybenzoyl-coa thioesterase domain protein</fullName>
    </submittedName>
</protein>
<dbReference type="EMBL" id="LNQE01000914">
    <property type="protein sequence ID" value="KUG23249.1"/>
    <property type="molecule type" value="Genomic_DNA"/>
</dbReference>
<dbReference type="SUPFAM" id="SSF54637">
    <property type="entry name" value="Thioesterase/thiol ester dehydrase-isomerase"/>
    <property type="match status" value="1"/>
</dbReference>
<dbReference type="PANTHER" id="PTHR31793:SF27">
    <property type="entry name" value="NOVEL THIOESTERASE SUPERFAMILY DOMAIN AND SAPOSIN A-TYPE DOMAIN CONTAINING PROTEIN (0610012H03RIK)"/>
    <property type="match status" value="1"/>
</dbReference>
<dbReference type="Pfam" id="PF13279">
    <property type="entry name" value="4HBT_2"/>
    <property type="match status" value="1"/>
</dbReference>
<dbReference type="InterPro" id="IPR029069">
    <property type="entry name" value="HotDog_dom_sf"/>
</dbReference>
<accession>A0A0W8FR51</accession>